<dbReference type="GO" id="GO:0016887">
    <property type="term" value="F:ATP hydrolysis activity"/>
    <property type="evidence" value="ECO:0007669"/>
    <property type="project" value="InterPro"/>
</dbReference>
<evidence type="ECO:0000256" key="2">
    <source>
        <dbReference type="ARBA" id="ARBA00022741"/>
    </source>
</evidence>
<dbReference type="InterPro" id="IPR017871">
    <property type="entry name" value="ABC_transporter-like_CS"/>
</dbReference>
<dbReference type="InterPro" id="IPR015854">
    <property type="entry name" value="ABC_transpr_LolD-like"/>
</dbReference>
<dbReference type="InterPro" id="IPR027417">
    <property type="entry name" value="P-loop_NTPase"/>
</dbReference>
<dbReference type="PROSITE" id="PS00211">
    <property type="entry name" value="ABC_TRANSPORTER_1"/>
    <property type="match status" value="1"/>
</dbReference>
<evidence type="ECO:0000256" key="3">
    <source>
        <dbReference type="ARBA" id="ARBA00022840"/>
    </source>
</evidence>
<reference evidence="5" key="1">
    <citation type="journal article" date="2022" name="Syst. Appl. Microbiol.">
        <title>Natronocalculus amylovorans gen. nov., sp. nov., and Natranaeroarchaeum aerophilus sp. nov., dominant culturable amylolytic natronoarchaea from hypersaline soda lakes in southwestern Siberia.</title>
        <authorList>
            <person name="Sorokin D.Y."/>
            <person name="Elcheninov A.G."/>
            <person name="Khizhniak T.V."/>
            <person name="Koenen M."/>
            <person name="Bale N.J."/>
            <person name="Damste J.S.S."/>
            <person name="Kublanov I.V."/>
        </authorList>
    </citation>
    <scope>NUCLEOTIDE SEQUENCE</scope>
    <source>
        <strain evidence="5">AArc-St2</strain>
    </source>
</reference>
<dbReference type="GO" id="GO:0098796">
    <property type="term" value="C:membrane protein complex"/>
    <property type="evidence" value="ECO:0007669"/>
    <property type="project" value="UniProtKB-ARBA"/>
</dbReference>
<dbReference type="InterPro" id="IPR017911">
    <property type="entry name" value="MacB-like_ATP-bd"/>
</dbReference>
<protein>
    <submittedName>
        <fullName evidence="5">ABC transporter ATP-binding protein</fullName>
    </submittedName>
</protein>
<dbReference type="CDD" id="cd03255">
    <property type="entry name" value="ABC_MJ0796_LolCDE_FtsE"/>
    <property type="match status" value="1"/>
</dbReference>
<name>A0AAE3FVE6_9EURY</name>
<gene>
    <name evidence="5" type="ORF">AArcSt2_01835</name>
</gene>
<keyword evidence="2" id="KW-0547">Nucleotide-binding</keyword>
<evidence type="ECO:0000313" key="6">
    <source>
        <dbReference type="Proteomes" id="UP001203207"/>
    </source>
</evidence>
<sequence length="236" mass="25364">MTQEQTQTHPVVEDNAPAIELQDVVKTYNTGGETIDALAGVDLAIEAGEFLAIVGPSGSGKSTLLNILGLLDVPTSGAVRIHDRDVTTLSERERTTARKESIGFVFQDFHLLPSLTATENVCVPTMFDTGRDATGRAEQLLTRVGLGDRLTHTPDELSGGQQQRVAIARALINEPTIVLADEPTGNLDQDTGHTILDEFRRVCDAGVSVIAVTHDEVVTTYADRTIELIDGVIHRG</sequence>
<dbReference type="SMART" id="SM00382">
    <property type="entry name" value="AAA"/>
    <property type="match status" value="1"/>
</dbReference>
<dbReference type="SUPFAM" id="SSF52540">
    <property type="entry name" value="P-loop containing nucleoside triphosphate hydrolases"/>
    <property type="match status" value="1"/>
</dbReference>
<feature type="domain" description="ABC transporter" evidence="4">
    <location>
        <begin position="19"/>
        <end position="236"/>
    </location>
</feature>
<dbReference type="PANTHER" id="PTHR24220:SF86">
    <property type="entry name" value="ABC TRANSPORTER ABCH.1"/>
    <property type="match status" value="1"/>
</dbReference>
<dbReference type="InterPro" id="IPR003439">
    <property type="entry name" value="ABC_transporter-like_ATP-bd"/>
</dbReference>
<organism evidence="5 6">
    <name type="scientific">Natronocalculus amylovorans</name>
    <dbReference type="NCBI Taxonomy" id="2917812"/>
    <lineage>
        <taxon>Archaea</taxon>
        <taxon>Methanobacteriati</taxon>
        <taxon>Methanobacteriota</taxon>
        <taxon>Stenosarchaea group</taxon>
        <taxon>Halobacteria</taxon>
        <taxon>Halobacteriales</taxon>
        <taxon>Haloferacaceae</taxon>
        <taxon>Natronocalculus</taxon>
    </lineage>
</organism>
<proteinExistence type="predicted"/>
<keyword evidence="3 5" id="KW-0067">ATP-binding</keyword>
<comment type="caution">
    <text evidence="5">The sequence shown here is derived from an EMBL/GenBank/DDBJ whole genome shotgun (WGS) entry which is preliminary data.</text>
</comment>
<reference evidence="5" key="2">
    <citation type="submission" date="2022-02" db="EMBL/GenBank/DDBJ databases">
        <authorList>
            <person name="Elcheninov A.G."/>
            <person name="Sorokin D.Y."/>
            <person name="Kublanov I.V."/>
        </authorList>
    </citation>
    <scope>NUCLEOTIDE SEQUENCE</scope>
    <source>
        <strain evidence="5">AArc-St2</strain>
    </source>
</reference>
<evidence type="ECO:0000259" key="4">
    <source>
        <dbReference type="PROSITE" id="PS50893"/>
    </source>
</evidence>
<dbReference type="AlphaFoldDB" id="A0AAE3FVE6"/>
<dbReference type="PROSITE" id="PS50893">
    <property type="entry name" value="ABC_TRANSPORTER_2"/>
    <property type="match status" value="1"/>
</dbReference>
<dbReference type="InterPro" id="IPR003593">
    <property type="entry name" value="AAA+_ATPase"/>
</dbReference>
<dbReference type="EMBL" id="JAKRVX010000001">
    <property type="protein sequence ID" value="MCL9815675.1"/>
    <property type="molecule type" value="Genomic_DNA"/>
</dbReference>
<keyword evidence="1" id="KW-0813">Transport</keyword>
<dbReference type="Gene3D" id="3.40.50.300">
    <property type="entry name" value="P-loop containing nucleotide triphosphate hydrolases"/>
    <property type="match status" value="1"/>
</dbReference>
<evidence type="ECO:0000256" key="1">
    <source>
        <dbReference type="ARBA" id="ARBA00022448"/>
    </source>
</evidence>
<keyword evidence="6" id="KW-1185">Reference proteome</keyword>
<evidence type="ECO:0000313" key="5">
    <source>
        <dbReference type="EMBL" id="MCL9815675.1"/>
    </source>
</evidence>
<dbReference type="GO" id="GO:0005524">
    <property type="term" value="F:ATP binding"/>
    <property type="evidence" value="ECO:0007669"/>
    <property type="project" value="UniProtKB-KW"/>
</dbReference>
<dbReference type="RefSeq" id="WP_174652790.1">
    <property type="nucleotide sequence ID" value="NZ_JAKRVX010000001.1"/>
</dbReference>
<dbReference type="Pfam" id="PF00005">
    <property type="entry name" value="ABC_tran"/>
    <property type="match status" value="1"/>
</dbReference>
<dbReference type="GO" id="GO:0005886">
    <property type="term" value="C:plasma membrane"/>
    <property type="evidence" value="ECO:0007669"/>
    <property type="project" value="TreeGrafter"/>
</dbReference>
<dbReference type="GO" id="GO:0022857">
    <property type="term" value="F:transmembrane transporter activity"/>
    <property type="evidence" value="ECO:0007669"/>
    <property type="project" value="TreeGrafter"/>
</dbReference>
<dbReference type="PANTHER" id="PTHR24220">
    <property type="entry name" value="IMPORT ATP-BINDING PROTEIN"/>
    <property type="match status" value="1"/>
</dbReference>
<dbReference type="FunFam" id="3.40.50.300:FF:000032">
    <property type="entry name" value="Export ABC transporter ATP-binding protein"/>
    <property type="match status" value="1"/>
</dbReference>
<accession>A0AAE3FVE6</accession>
<dbReference type="Proteomes" id="UP001203207">
    <property type="component" value="Unassembled WGS sequence"/>
</dbReference>